<dbReference type="Pfam" id="PF10017">
    <property type="entry name" value="Methyltransf_33"/>
    <property type="match status" value="1"/>
</dbReference>
<dbReference type="InterPro" id="IPR005532">
    <property type="entry name" value="SUMF_dom"/>
</dbReference>
<dbReference type="Pfam" id="PF12867">
    <property type="entry name" value="DinB_2"/>
    <property type="match status" value="1"/>
</dbReference>
<comment type="pathway">
    <text evidence="5">Amino-acid biosynthesis; ergothioneine biosynthesis.</text>
</comment>
<dbReference type="GO" id="GO:0032259">
    <property type="term" value="P:methylation"/>
    <property type="evidence" value="ECO:0007669"/>
    <property type="project" value="UniProtKB-KW"/>
</dbReference>
<dbReference type="InterPro" id="IPR019257">
    <property type="entry name" value="MeTrfase_dom"/>
</dbReference>
<dbReference type="InterPro" id="IPR042095">
    <property type="entry name" value="SUMF_sf"/>
</dbReference>
<feature type="domain" description="Histidine-specific methyltransferase SAM-dependent" evidence="8">
    <location>
        <begin position="40"/>
        <end position="350"/>
    </location>
</feature>
<evidence type="ECO:0000313" key="11">
    <source>
        <dbReference type="Proteomes" id="UP000326924"/>
    </source>
</evidence>
<keyword evidence="4" id="KW-0408">Iron</keyword>
<dbReference type="Proteomes" id="UP000326924">
    <property type="component" value="Unassembled WGS sequence"/>
</dbReference>
<feature type="region of interest" description="Disordered" evidence="6">
    <location>
        <begin position="1"/>
        <end position="23"/>
    </location>
</feature>
<protein>
    <submittedName>
        <fullName evidence="10">Histidine-specific methyltransferase</fullName>
    </submittedName>
</protein>
<reference evidence="10 11" key="1">
    <citation type="submission" date="2019-09" db="EMBL/GenBank/DDBJ databases">
        <title>Draft genome of the ectomycorrhizal ascomycete Sphaerosporella brunnea.</title>
        <authorList>
            <consortium name="DOE Joint Genome Institute"/>
            <person name="Benucci G.M."/>
            <person name="Marozzi G."/>
            <person name="Antonielli L."/>
            <person name="Sanchez S."/>
            <person name="Marco P."/>
            <person name="Wang X."/>
            <person name="Falini L.B."/>
            <person name="Barry K."/>
            <person name="Haridas S."/>
            <person name="Lipzen A."/>
            <person name="Labutti K."/>
            <person name="Grigoriev I.V."/>
            <person name="Murat C."/>
            <person name="Martin F."/>
            <person name="Albertini E."/>
            <person name="Donnini D."/>
            <person name="Bonito G."/>
        </authorList>
    </citation>
    <scope>NUCLEOTIDE SEQUENCE [LARGE SCALE GENOMIC DNA]</scope>
    <source>
        <strain evidence="10 11">Sb_GMNB300</strain>
    </source>
</reference>
<dbReference type="InParanoid" id="A0A5J5EF02"/>
<dbReference type="Gene3D" id="1.20.120.450">
    <property type="entry name" value="dinb family like domain"/>
    <property type="match status" value="1"/>
</dbReference>
<evidence type="ECO:0000259" key="9">
    <source>
        <dbReference type="Pfam" id="PF12867"/>
    </source>
</evidence>
<evidence type="ECO:0000256" key="3">
    <source>
        <dbReference type="ARBA" id="ARBA00023002"/>
    </source>
</evidence>
<dbReference type="SUPFAM" id="SSF56436">
    <property type="entry name" value="C-type lectin-like"/>
    <property type="match status" value="1"/>
</dbReference>
<dbReference type="InterPro" id="IPR034660">
    <property type="entry name" value="DinB/YfiT-like"/>
</dbReference>
<dbReference type="InterPro" id="IPR016187">
    <property type="entry name" value="CTDL_fold"/>
</dbReference>
<comment type="caution">
    <text evidence="10">The sequence shown here is derived from an EMBL/GenBank/DDBJ whole genome shotgun (WGS) entry which is preliminary data.</text>
</comment>
<dbReference type="InterPro" id="IPR024775">
    <property type="entry name" value="DinB-like"/>
</dbReference>
<evidence type="ECO:0000259" key="7">
    <source>
        <dbReference type="Pfam" id="PF03781"/>
    </source>
</evidence>
<dbReference type="SUPFAM" id="SSF109854">
    <property type="entry name" value="DinB/YfiT-like putative metalloenzymes"/>
    <property type="match status" value="1"/>
</dbReference>
<gene>
    <name evidence="10" type="ORF">FN846DRAFT_978287</name>
</gene>
<feature type="domain" description="DinB-like" evidence="9">
    <location>
        <begin position="385"/>
        <end position="512"/>
    </location>
</feature>
<dbReference type="AlphaFoldDB" id="A0A5J5EF02"/>
<accession>A0A5J5EF02</accession>
<dbReference type="PANTHER" id="PTHR43397:SF1">
    <property type="entry name" value="ERGOTHIONEINE BIOSYNTHESIS PROTEIN 1"/>
    <property type="match status" value="1"/>
</dbReference>
<sequence>MAPLHYTLSADGSPPKTNGKLNPPRIVDIRREKLSISLVDEISKGLNKDGEKTLPTLLLYSAEGLKLFEDITYLDEYYLTNTEIGILEKHSAAMAERVEDGSVVVELGSGNLRKVNIFLRALERLGKRIDYYALDLDLSELQRTLDMVPRDFKNVRFNGLHGTYEDGREWLKSSPEVKDRPRCILWLGSSAGNYTREGAAQFLKAFAGDALRPGKQDYMLVGLDGCKDGPRVYTAYNDPHGYTEKFIMSGLSNANEILGGEYFKLDDWEYVGEWNAEHGRHQAYYVPRKDIRFGGKLDGVNVQKGERVNVEYSYKFDETDARILWEEAGLTEGAEWANENGDYCLHLLQKPSFTFPSKPEQYAAEPTPTMAEWRGLWQSWTAVTLGMIPKDQLLSKPIDLRNPCIFYLGHIATFLDSLIVRATEKEPMAPKHYQEIFLRGIDPDVDNPERCHPHSEIPECWPDLEPILAYQSRVRERVQEFYRKGSAKHQPTAVKRALWIGFEHEAMHLETLLYMLVQSDSTLPPQGAITPDFVSGKTWERRNNAPTGDAWVKIPDMTLDVGLNDPEEPEDERPHFFGWDNEKPMRKNISVSSFIARTHPITNEEYAKYLVANASENIPASWAVKSGVKNGQSNVVDKTHVRTVFGLVPLRLAADWPVMASYDELEGCARWMNSRIPTADEVRAIYQYAEELDATVEKKLTGKIDAVNG</sequence>
<organism evidence="10 11">
    <name type="scientific">Sphaerosporella brunnea</name>
    <dbReference type="NCBI Taxonomy" id="1250544"/>
    <lineage>
        <taxon>Eukaryota</taxon>
        <taxon>Fungi</taxon>
        <taxon>Dikarya</taxon>
        <taxon>Ascomycota</taxon>
        <taxon>Pezizomycotina</taxon>
        <taxon>Pezizomycetes</taxon>
        <taxon>Pezizales</taxon>
        <taxon>Pyronemataceae</taxon>
        <taxon>Sphaerosporella</taxon>
    </lineage>
</organism>
<dbReference type="InterPro" id="IPR051128">
    <property type="entry name" value="EgtD_Methyltrsf_superfamily"/>
</dbReference>
<keyword evidence="2 10" id="KW-0808">Transferase</keyword>
<dbReference type="Gene3D" id="3.40.50.150">
    <property type="entry name" value="Vaccinia Virus protein VP39"/>
    <property type="match status" value="1"/>
</dbReference>
<proteinExistence type="predicted"/>
<keyword evidence="1 10" id="KW-0489">Methyltransferase</keyword>
<dbReference type="NCBIfam" id="TIGR03439">
    <property type="entry name" value="methyl_EasF"/>
    <property type="match status" value="1"/>
</dbReference>
<dbReference type="GO" id="GO:0008168">
    <property type="term" value="F:methyltransferase activity"/>
    <property type="evidence" value="ECO:0007669"/>
    <property type="project" value="UniProtKB-KW"/>
</dbReference>
<dbReference type="PANTHER" id="PTHR43397">
    <property type="entry name" value="ERGOTHIONEINE BIOSYNTHESIS PROTEIN 1"/>
    <property type="match status" value="1"/>
</dbReference>
<dbReference type="EMBL" id="VXIS01000426">
    <property type="protein sequence ID" value="KAA8893559.1"/>
    <property type="molecule type" value="Genomic_DNA"/>
</dbReference>
<evidence type="ECO:0000256" key="2">
    <source>
        <dbReference type="ARBA" id="ARBA00022679"/>
    </source>
</evidence>
<name>A0A5J5EF02_9PEZI</name>
<evidence type="ECO:0000313" key="10">
    <source>
        <dbReference type="EMBL" id="KAA8893559.1"/>
    </source>
</evidence>
<dbReference type="Pfam" id="PF03781">
    <property type="entry name" value="FGE-sulfatase"/>
    <property type="match status" value="1"/>
</dbReference>
<dbReference type="InterPro" id="IPR029063">
    <property type="entry name" value="SAM-dependent_MTases_sf"/>
</dbReference>
<feature type="domain" description="Sulfatase-modifying factor enzyme-like" evidence="7">
    <location>
        <begin position="578"/>
        <end position="682"/>
    </location>
</feature>
<evidence type="ECO:0000256" key="4">
    <source>
        <dbReference type="ARBA" id="ARBA00023004"/>
    </source>
</evidence>
<keyword evidence="11" id="KW-1185">Reference proteome</keyword>
<evidence type="ECO:0000256" key="5">
    <source>
        <dbReference type="ARBA" id="ARBA00037882"/>
    </source>
</evidence>
<evidence type="ECO:0000256" key="1">
    <source>
        <dbReference type="ARBA" id="ARBA00022603"/>
    </source>
</evidence>
<dbReference type="Gene3D" id="3.90.1580.10">
    <property type="entry name" value="paralog of FGE (formylglycine-generating enzyme)"/>
    <property type="match status" value="1"/>
</dbReference>
<dbReference type="OrthoDB" id="659at2759"/>
<evidence type="ECO:0000256" key="6">
    <source>
        <dbReference type="SAM" id="MobiDB-lite"/>
    </source>
</evidence>
<dbReference type="InterPro" id="IPR017805">
    <property type="entry name" value="SAM_MeTrfase_EasF-type_put"/>
</dbReference>
<evidence type="ECO:0000259" key="8">
    <source>
        <dbReference type="Pfam" id="PF10017"/>
    </source>
</evidence>
<keyword evidence="3" id="KW-0560">Oxidoreductase</keyword>